<dbReference type="Proteomes" id="UP001207468">
    <property type="component" value="Unassembled WGS sequence"/>
</dbReference>
<organism evidence="1 2">
    <name type="scientific">Russula earlei</name>
    <dbReference type="NCBI Taxonomy" id="71964"/>
    <lineage>
        <taxon>Eukaryota</taxon>
        <taxon>Fungi</taxon>
        <taxon>Dikarya</taxon>
        <taxon>Basidiomycota</taxon>
        <taxon>Agaricomycotina</taxon>
        <taxon>Agaricomycetes</taxon>
        <taxon>Russulales</taxon>
        <taxon>Russulaceae</taxon>
        <taxon>Russula</taxon>
    </lineage>
</organism>
<reference evidence="1" key="1">
    <citation type="submission" date="2021-03" db="EMBL/GenBank/DDBJ databases">
        <title>Evolutionary priming and transition to the ectomycorrhizal habit in an iconic lineage of mushroom-forming fungi: is preadaptation a requirement?</title>
        <authorList>
            <consortium name="DOE Joint Genome Institute"/>
            <person name="Looney B.P."/>
            <person name="Miyauchi S."/>
            <person name="Morin E."/>
            <person name="Drula E."/>
            <person name="Courty P.E."/>
            <person name="Chicoki N."/>
            <person name="Fauchery L."/>
            <person name="Kohler A."/>
            <person name="Kuo A."/>
            <person name="LaButti K."/>
            <person name="Pangilinan J."/>
            <person name="Lipzen A."/>
            <person name="Riley R."/>
            <person name="Andreopoulos W."/>
            <person name="He G."/>
            <person name="Johnson J."/>
            <person name="Barry K.W."/>
            <person name="Grigoriev I.V."/>
            <person name="Nagy L."/>
            <person name="Hibbett D."/>
            <person name="Henrissat B."/>
            <person name="Matheny P.B."/>
            <person name="Labbe J."/>
            <person name="Martin A.F."/>
        </authorList>
    </citation>
    <scope>NUCLEOTIDE SEQUENCE</scope>
    <source>
        <strain evidence="1">BPL698</strain>
    </source>
</reference>
<proteinExistence type="predicted"/>
<evidence type="ECO:0000313" key="2">
    <source>
        <dbReference type="Proteomes" id="UP001207468"/>
    </source>
</evidence>
<comment type="caution">
    <text evidence="1">The sequence shown here is derived from an EMBL/GenBank/DDBJ whole genome shotgun (WGS) entry which is preliminary data.</text>
</comment>
<protein>
    <submittedName>
        <fullName evidence="1">TEA/ATTS domain family-domain-containing protein</fullName>
    </submittedName>
</protein>
<evidence type="ECO:0000313" key="1">
    <source>
        <dbReference type="EMBL" id="KAI9510404.1"/>
    </source>
</evidence>
<accession>A0ACC0UH73</accession>
<gene>
    <name evidence="1" type="ORF">F5148DRAFT_1180032</name>
</gene>
<name>A0ACC0UH73_9AGAM</name>
<sequence>MPRSLPAATPPKARAKSKGNRSIRCIPGGNEAIWDDELHTALIEALSIYPPMGRQRIRPMHNGDEGRTSLGRCQLIQQYLMQRTGKNRTRKQISSRIQRLRRMHQDDPAMADVLRVLPDVYRPIAPEMLVNLNDSSEVANIIPALIPATPPLLGSVESSASSSPSTIPLGESYHSSASSSSIRSNQLTLRLFEPAELHASYSENAGIGVSVPNSGQENMWPAPGSRLPDRSVSSLSRRRMTSDTSGLRFQLDLPPGPQFPYSSYDLDATTMSDGTGLLSFAGNQFPYLHCHGHPANPITPVDQIIHTPEFPPEVFRCDKRSTSQSPYAQRDDVFPQPMTCPPSLSPCDSHPCSHLFAAAEHSSSKSSPFQTSRAQNYSFPSSPFSTFHPSIYGASSCLVALGPEDCQDVTQTQDVTHLVHLPRRLSYPCNSHLLDSGLSLRMPSAVYSCVSEEGDIASTLGNLELASPAVIRPFFPADFQCPAPGGSPHIPLNELLSASVDDGAISQ</sequence>
<dbReference type="EMBL" id="JAGFNK010000043">
    <property type="protein sequence ID" value="KAI9510404.1"/>
    <property type="molecule type" value="Genomic_DNA"/>
</dbReference>
<keyword evidence="2" id="KW-1185">Reference proteome</keyword>